<reference evidence="6 7" key="1">
    <citation type="submission" date="2020-05" db="EMBL/GenBank/DDBJ databases">
        <title>Whole genome shotgun sequence of Streptomyces microflavus NBRC 13062.</title>
        <authorList>
            <person name="Komaki H."/>
            <person name="Tamura T."/>
        </authorList>
    </citation>
    <scope>NUCLEOTIDE SEQUENCE [LARGE SCALE GENOMIC DNA]</scope>
    <source>
        <strain evidence="6 7">NBRC 13062</strain>
    </source>
</reference>
<dbReference type="PANTHER" id="PTHR30461">
    <property type="entry name" value="DNA-INVERTASE FROM LAMBDOID PROPHAGE"/>
    <property type="match status" value="1"/>
</dbReference>
<dbReference type="SUPFAM" id="SSF53041">
    <property type="entry name" value="Resolvase-like"/>
    <property type="match status" value="1"/>
</dbReference>
<dbReference type="PANTHER" id="PTHR30461:SF2">
    <property type="entry name" value="SERINE RECOMBINASE PINE-RELATED"/>
    <property type="match status" value="1"/>
</dbReference>
<evidence type="ECO:0000313" key="7">
    <source>
        <dbReference type="Proteomes" id="UP000498740"/>
    </source>
</evidence>
<feature type="domain" description="Recombinase" evidence="5">
    <location>
        <begin position="161"/>
        <end position="296"/>
    </location>
</feature>
<accession>A0A7J0CLX2</accession>
<dbReference type="SMART" id="SM00857">
    <property type="entry name" value="Resolvase"/>
    <property type="match status" value="1"/>
</dbReference>
<dbReference type="Gene3D" id="3.40.50.1390">
    <property type="entry name" value="Resolvase, N-terminal catalytic domain"/>
    <property type="match status" value="1"/>
</dbReference>
<evidence type="ECO:0000313" key="6">
    <source>
        <dbReference type="EMBL" id="GFN03470.1"/>
    </source>
</evidence>
<dbReference type="InterPro" id="IPR050639">
    <property type="entry name" value="SSR_resolvase"/>
</dbReference>
<dbReference type="AlphaFoldDB" id="A0A7J0CLX2"/>
<name>A0A7J0CLX2_STRMI</name>
<dbReference type="GO" id="GO:0000150">
    <property type="term" value="F:DNA strand exchange activity"/>
    <property type="evidence" value="ECO:0007669"/>
    <property type="project" value="InterPro"/>
</dbReference>
<dbReference type="InterPro" id="IPR011109">
    <property type="entry name" value="DNA_bind_recombinase_dom"/>
</dbReference>
<evidence type="ECO:0000256" key="3">
    <source>
        <dbReference type="SAM" id="MobiDB-lite"/>
    </source>
</evidence>
<keyword evidence="2" id="KW-0233">DNA recombination</keyword>
<dbReference type="Proteomes" id="UP000498740">
    <property type="component" value="Unassembled WGS sequence"/>
</dbReference>
<dbReference type="InterPro" id="IPR038109">
    <property type="entry name" value="DNA_bind_recomb_sf"/>
</dbReference>
<dbReference type="PROSITE" id="PS51737">
    <property type="entry name" value="RECOMBINASE_DNA_BIND"/>
    <property type="match status" value="1"/>
</dbReference>
<dbReference type="PROSITE" id="PS51736">
    <property type="entry name" value="RECOMBINASES_3"/>
    <property type="match status" value="1"/>
</dbReference>
<gene>
    <name evidence="6" type="ORF">Smic_20260</name>
</gene>
<dbReference type="GO" id="GO:0003677">
    <property type="term" value="F:DNA binding"/>
    <property type="evidence" value="ECO:0007669"/>
    <property type="project" value="UniProtKB-KW"/>
</dbReference>
<dbReference type="Pfam" id="PF00239">
    <property type="entry name" value="Resolvase"/>
    <property type="match status" value="1"/>
</dbReference>
<comment type="caution">
    <text evidence="6">The sequence shown here is derived from an EMBL/GenBank/DDBJ whole genome shotgun (WGS) entry which is preliminary data.</text>
</comment>
<protein>
    <submittedName>
        <fullName evidence="6">Integrase</fullName>
    </submittedName>
</protein>
<dbReference type="EMBL" id="BLWD01000001">
    <property type="protein sequence ID" value="GFN03470.1"/>
    <property type="molecule type" value="Genomic_DNA"/>
</dbReference>
<keyword evidence="1" id="KW-0238">DNA-binding</keyword>
<proteinExistence type="predicted"/>
<evidence type="ECO:0000259" key="5">
    <source>
        <dbReference type="PROSITE" id="PS51737"/>
    </source>
</evidence>
<evidence type="ECO:0000256" key="2">
    <source>
        <dbReference type="ARBA" id="ARBA00023172"/>
    </source>
</evidence>
<evidence type="ECO:0000256" key="1">
    <source>
        <dbReference type="ARBA" id="ARBA00023125"/>
    </source>
</evidence>
<sequence>MPREPRALIVVRLSSETETSTSLERQAKECAAYCSQRGWQVVGMAEDFGSASRSTPWQRPQLSSWLGDRAPEFDIIVVWRLDRLVRKVGDLHDLIVWARDHGGKAIVSVTEPFDLTHPSGEAMASIIASFAQMESHAASERVTSMRQHLLVTPRWGGGSPPYGYRTYEKEKGRYLEVNPVTAPVVREAARRVMAGESINAICKDFENRDVPSPADSYGRRRVERDFVWHPVTLKKILSSPALCGFKTRNEPVPGKKYQRKVLVRDERGQPVRMADPIMDEEMWGKLQGALAAAAVSTSKPASPRTPFLGVIKCGGCGKNLQLHITKKKRKDGSERITSKIRCLSRIDSPACKGYVFIPVEEITGPVTRMILSAIGDKPVTKRVYIQGKETTERLAAVEASINYHVAQLLPGGIYDSEALRAKGEKALAGLRSEVEQLQALGENGQDRWEYVETGMTFAEQWQGKDPGSVTNDLVQAGITVECHPEERGGHVLRLPEDLRRRIAGAPGRPQHRVATVPPTRPSTTATTLST</sequence>
<feature type="compositionally biased region" description="Low complexity" evidence="3">
    <location>
        <begin position="512"/>
        <end position="530"/>
    </location>
</feature>
<organism evidence="6 7">
    <name type="scientific">Streptomyces microflavus</name>
    <name type="common">Streptomyces lipmanii</name>
    <dbReference type="NCBI Taxonomy" id="1919"/>
    <lineage>
        <taxon>Bacteria</taxon>
        <taxon>Bacillati</taxon>
        <taxon>Actinomycetota</taxon>
        <taxon>Actinomycetes</taxon>
        <taxon>Kitasatosporales</taxon>
        <taxon>Streptomycetaceae</taxon>
        <taxon>Streptomyces</taxon>
    </lineage>
</organism>
<dbReference type="InterPro" id="IPR036162">
    <property type="entry name" value="Resolvase-like_N_sf"/>
</dbReference>
<feature type="region of interest" description="Disordered" evidence="3">
    <location>
        <begin position="505"/>
        <end position="530"/>
    </location>
</feature>
<evidence type="ECO:0000259" key="4">
    <source>
        <dbReference type="PROSITE" id="PS51736"/>
    </source>
</evidence>
<dbReference type="RefSeq" id="WP_063605703.1">
    <property type="nucleotide sequence ID" value="NZ_BMUG01000001.1"/>
</dbReference>
<dbReference type="Pfam" id="PF07508">
    <property type="entry name" value="Recombinase"/>
    <property type="match status" value="1"/>
</dbReference>
<dbReference type="CDD" id="cd00338">
    <property type="entry name" value="Ser_Recombinase"/>
    <property type="match status" value="1"/>
</dbReference>
<dbReference type="Gene3D" id="3.90.1750.20">
    <property type="entry name" value="Putative Large Serine Recombinase, Chain B, Domain 2"/>
    <property type="match status" value="1"/>
</dbReference>
<feature type="domain" description="Resolvase/invertase-type recombinase catalytic" evidence="4">
    <location>
        <begin position="6"/>
        <end position="153"/>
    </location>
</feature>
<dbReference type="InterPro" id="IPR006119">
    <property type="entry name" value="Resolv_N"/>
</dbReference>